<reference evidence="3 4" key="1">
    <citation type="journal article" date="2016" name="Nat. Commun.">
        <title>Thousands of microbial genomes shed light on interconnected biogeochemical processes in an aquifer system.</title>
        <authorList>
            <person name="Anantharaman K."/>
            <person name="Brown C.T."/>
            <person name="Hug L.A."/>
            <person name="Sharon I."/>
            <person name="Castelle C.J."/>
            <person name="Probst A.J."/>
            <person name="Thomas B.C."/>
            <person name="Singh A."/>
            <person name="Wilkins M.J."/>
            <person name="Karaoz U."/>
            <person name="Brodie E.L."/>
            <person name="Williams K.H."/>
            <person name="Hubbard S.S."/>
            <person name="Banfield J.F."/>
        </authorList>
    </citation>
    <scope>NUCLEOTIDE SEQUENCE [LARGE SCALE GENOMIC DNA]</scope>
</reference>
<comment type="caution">
    <text evidence="3">The sequence shown here is derived from an EMBL/GenBank/DDBJ whole genome shotgun (WGS) entry which is preliminary data.</text>
</comment>
<proteinExistence type="predicted"/>
<keyword evidence="2" id="KW-0472">Membrane</keyword>
<evidence type="ECO:0000256" key="1">
    <source>
        <dbReference type="SAM" id="MobiDB-lite"/>
    </source>
</evidence>
<dbReference type="Proteomes" id="UP000176445">
    <property type="component" value="Unassembled WGS sequence"/>
</dbReference>
<protein>
    <submittedName>
        <fullName evidence="3">Uncharacterized protein</fullName>
    </submittedName>
</protein>
<name>A0A1F6CS68_9BACT</name>
<feature type="compositionally biased region" description="Polar residues" evidence="1">
    <location>
        <begin position="110"/>
        <end position="123"/>
    </location>
</feature>
<feature type="transmembrane region" description="Helical" evidence="2">
    <location>
        <begin position="20"/>
        <end position="42"/>
    </location>
</feature>
<evidence type="ECO:0000313" key="4">
    <source>
        <dbReference type="Proteomes" id="UP000176445"/>
    </source>
</evidence>
<dbReference type="AlphaFoldDB" id="A0A1F6CS68"/>
<keyword evidence="2" id="KW-1133">Transmembrane helix</keyword>
<accession>A0A1F6CS68</accession>
<sequence>MALQEKISNLKEGPKDDKVAVASGIAISVVAVLLVAWAIFFFRGIAKGTQEVDLSGGAQDEFNFSSVKEAQERLKQEYSDSTEEFQQIREEAVSRQIQLQLQTELQQTQGSGSDQFGSPNTTY</sequence>
<keyword evidence="2" id="KW-0812">Transmembrane</keyword>
<gene>
    <name evidence="3" type="ORF">A2704_00630</name>
</gene>
<dbReference type="EMBL" id="MFKW01000007">
    <property type="protein sequence ID" value="OGG51993.1"/>
    <property type="molecule type" value="Genomic_DNA"/>
</dbReference>
<evidence type="ECO:0000313" key="3">
    <source>
        <dbReference type="EMBL" id="OGG51993.1"/>
    </source>
</evidence>
<evidence type="ECO:0000256" key="2">
    <source>
        <dbReference type="SAM" id="Phobius"/>
    </source>
</evidence>
<feature type="region of interest" description="Disordered" evidence="1">
    <location>
        <begin position="104"/>
        <end position="123"/>
    </location>
</feature>
<organism evidence="3 4">
    <name type="scientific">Candidatus Kaiserbacteria bacterium RIFCSPHIGHO2_01_FULL_54_36b</name>
    <dbReference type="NCBI Taxonomy" id="1798483"/>
    <lineage>
        <taxon>Bacteria</taxon>
        <taxon>Candidatus Kaiseribacteriota</taxon>
    </lineage>
</organism>